<accession>A0ABX2KCH3</accession>
<dbReference type="SUPFAM" id="SSF51206">
    <property type="entry name" value="cAMP-binding domain-like"/>
    <property type="match status" value="1"/>
</dbReference>
<dbReference type="InterPro" id="IPR018490">
    <property type="entry name" value="cNMP-bd_dom_sf"/>
</dbReference>
<dbReference type="EMBL" id="WHOS01000016">
    <property type="protein sequence ID" value="NUB00471.1"/>
    <property type="molecule type" value="Genomic_DNA"/>
</dbReference>
<evidence type="ECO:0000259" key="4">
    <source>
        <dbReference type="PROSITE" id="PS50042"/>
    </source>
</evidence>
<dbReference type="PANTHER" id="PTHR24567:SF74">
    <property type="entry name" value="HTH-TYPE TRANSCRIPTIONAL REGULATOR ARCR"/>
    <property type="match status" value="1"/>
</dbReference>
<dbReference type="Gene3D" id="2.60.120.10">
    <property type="entry name" value="Jelly Rolls"/>
    <property type="match status" value="1"/>
</dbReference>
<evidence type="ECO:0000256" key="2">
    <source>
        <dbReference type="ARBA" id="ARBA00023125"/>
    </source>
</evidence>
<dbReference type="InterPro" id="IPR012318">
    <property type="entry name" value="HTH_CRP"/>
</dbReference>
<gene>
    <name evidence="5" type="ORF">GBZ48_14355</name>
</gene>
<keyword evidence="6" id="KW-1185">Reference proteome</keyword>
<comment type="caution">
    <text evidence="5">The sequence shown here is derived from an EMBL/GenBank/DDBJ whole genome shotgun (WGS) entry which is preliminary data.</text>
</comment>
<evidence type="ECO:0000256" key="1">
    <source>
        <dbReference type="ARBA" id="ARBA00023015"/>
    </source>
</evidence>
<reference evidence="5 6" key="1">
    <citation type="submission" date="2019-10" db="EMBL/GenBank/DDBJ databases">
        <title>Genome sequence of Azospirillum melinis.</title>
        <authorList>
            <person name="Ambrosini A."/>
            <person name="Sant'Anna F.H."/>
            <person name="Cassan F.D."/>
            <person name="Souza E.M."/>
            <person name="Passaglia L.M.P."/>
        </authorList>
    </citation>
    <scope>NUCLEOTIDE SEQUENCE [LARGE SCALE GENOMIC DNA]</scope>
    <source>
        <strain evidence="5 6">TMCY0552</strain>
    </source>
</reference>
<keyword evidence="1" id="KW-0805">Transcription regulation</keyword>
<dbReference type="CDD" id="cd00038">
    <property type="entry name" value="CAP_ED"/>
    <property type="match status" value="1"/>
</dbReference>
<dbReference type="PROSITE" id="PS50042">
    <property type="entry name" value="CNMP_BINDING_3"/>
    <property type="match status" value="1"/>
</dbReference>
<dbReference type="InterPro" id="IPR014710">
    <property type="entry name" value="RmlC-like_jellyroll"/>
</dbReference>
<keyword evidence="3" id="KW-0804">Transcription</keyword>
<dbReference type="SUPFAM" id="SSF46785">
    <property type="entry name" value="Winged helix' DNA-binding domain"/>
    <property type="match status" value="1"/>
</dbReference>
<dbReference type="Pfam" id="PF13545">
    <property type="entry name" value="HTH_Crp_2"/>
    <property type="match status" value="1"/>
</dbReference>
<feature type="domain" description="Cyclic nucleotide-binding" evidence="4">
    <location>
        <begin position="30"/>
        <end position="108"/>
    </location>
</feature>
<evidence type="ECO:0000313" key="5">
    <source>
        <dbReference type="EMBL" id="NUB00471.1"/>
    </source>
</evidence>
<organism evidence="5 6">
    <name type="scientific">Azospirillum melinis</name>
    <dbReference type="NCBI Taxonomy" id="328839"/>
    <lineage>
        <taxon>Bacteria</taxon>
        <taxon>Pseudomonadati</taxon>
        <taxon>Pseudomonadota</taxon>
        <taxon>Alphaproteobacteria</taxon>
        <taxon>Rhodospirillales</taxon>
        <taxon>Azospirillaceae</taxon>
        <taxon>Azospirillum</taxon>
    </lineage>
</organism>
<proteinExistence type="predicted"/>
<dbReference type="Proteomes" id="UP000605086">
    <property type="component" value="Unassembled WGS sequence"/>
</dbReference>
<name>A0ABX2KCH3_9PROT</name>
<dbReference type="InterPro" id="IPR000595">
    <property type="entry name" value="cNMP-bd_dom"/>
</dbReference>
<dbReference type="InterPro" id="IPR036390">
    <property type="entry name" value="WH_DNA-bd_sf"/>
</dbReference>
<keyword evidence="2" id="KW-0238">DNA-binding</keyword>
<evidence type="ECO:0000313" key="6">
    <source>
        <dbReference type="Proteomes" id="UP000605086"/>
    </source>
</evidence>
<dbReference type="InterPro" id="IPR050397">
    <property type="entry name" value="Env_Response_Regulators"/>
</dbReference>
<dbReference type="PANTHER" id="PTHR24567">
    <property type="entry name" value="CRP FAMILY TRANSCRIPTIONAL REGULATORY PROTEIN"/>
    <property type="match status" value="1"/>
</dbReference>
<sequence>MPLTAIRLLDSESAACRTAGGIAMDSRNFILRSLSPAEEALVRPHLEPITLPQKMTVFRPDEDISHAYFIEWGCASLINILPDGDAVEVGTIGNEGMVGIPVLLEADRMPCHCDIQIPGNGWRMRAAALRSAANQSQSLRTKLLRFTQAHFNQVAQSAACNRLHSIEERCARWLLMCRDRVGDEFPLTQEYLAVMLGVRRAGVTVTARLLQGAGLIAYTRGNIRILDPAGLEEVACDCYRITRDEFRRLIPGGDSYPLVDSKPRSPG</sequence>
<protein>
    <submittedName>
        <fullName evidence="5">Helix-turn-helix domain-containing protein</fullName>
    </submittedName>
</protein>
<dbReference type="SMART" id="SM00100">
    <property type="entry name" value="cNMP"/>
    <property type="match status" value="1"/>
</dbReference>
<evidence type="ECO:0000256" key="3">
    <source>
        <dbReference type="ARBA" id="ARBA00023163"/>
    </source>
</evidence>